<comment type="caution">
    <text evidence="1">The sequence shown here is derived from an EMBL/GenBank/DDBJ whole genome shotgun (WGS) entry which is preliminary data.</text>
</comment>
<sequence>MYRSEFCDVTYLPDTNVVYVEWKKFCQGNDYRKPLLHAIEIMKANENCHYMADTRNGFENEEADTLWVFNEFIPLAAATGCKFIFFIISPDNNLKEELEGQSIELKKFFQVKACFNLDEVKQILGNSHK</sequence>
<dbReference type="AlphaFoldDB" id="A0A2V3PSJ1"/>
<accession>A0A2V3PSJ1</accession>
<dbReference type="OrthoDB" id="893408at2"/>
<dbReference type="RefSeq" id="WP_110310051.1">
    <property type="nucleotide sequence ID" value="NZ_QICL01000006.1"/>
</dbReference>
<proteinExistence type="predicted"/>
<dbReference type="EMBL" id="QICL01000006">
    <property type="protein sequence ID" value="PXV65856.1"/>
    <property type="molecule type" value="Genomic_DNA"/>
</dbReference>
<protein>
    <submittedName>
        <fullName evidence="1">Uncharacterized protein</fullName>
    </submittedName>
</protein>
<organism evidence="1 2">
    <name type="scientific">Dysgonomonas alginatilytica</name>
    <dbReference type="NCBI Taxonomy" id="1605892"/>
    <lineage>
        <taxon>Bacteria</taxon>
        <taxon>Pseudomonadati</taxon>
        <taxon>Bacteroidota</taxon>
        <taxon>Bacteroidia</taxon>
        <taxon>Bacteroidales</taxon>
        <taxon>Dysgonomonadaceae</taxon>
        <taxon>Dysgonomonas</taxon>
    </lineage>
</organism>
<keyword evidence="2" id="KW-1185">Reference proteome</keyword>
<evidence type="ECO:0000313" key="2">
    <source>
        <dbReference type="Proteomes" id="UP000247973"/>
    </source>
</evidence>
<evidence type="ECO:0000313" key="1">
    <source>
        <dbReference type="EMBL" id="PXV65856.1"/>
    </source>
</evidence>
<reference evidence="1 2" key="1">
    <citation type="submission" date="2018-03" db="EMBL/GenBank/DDBJ databases">
        <title>Genomic Encyclopedia of Archaeal and Bacterial Type Strains, Phase II (KMG-II): from individual species to whole genera.</title>
        <authorList>
            <person name="Goeker M."/>
        </authorList>
    </citation>
    <scope>NUCLEOTIDE SEQUENCE [LARGE SCALE GENOMIC DNA]</scope>
    <source>
        <strain evidence="1 2">DSM 100214</strain>
    </source>
</reference>
<dbReference type="Proteomes" id="UP000247973">
    <property type="component" value="Unassembled WGS sequence"/>
</dbReference>
<gene>
    <name evidence="1" type="ORF">CLV62_10629</name>
</gene>
<name>A0A2V3PSJ1_9BACT</name>